<organism evidence="6">
    <name type="scientific">Marivirga arenosa</name>
    <dbReference type="NCBI Taxonomy" id="3059076"/>
    <lineage>
        <taxon>Bacteria</taxon>
        <taxon>Pseudomonadati</taxon>
        <taxon>Bacteroidota</taxon>
        <taxon>Cytophagia</taxon>
        <taxon>Cytophagales</taxon>
        <taxon>Marivirgaceae</taxon>
        <taxon>Marivirga</taxon>
    </lineage>
</organism>
<keyword evidence="2" id="KW-0238">DNA-binding</keyword>
<dbReference type="Pfam" id="PF13432">
    <property type="entry name" value="TPR_16"/>
    <property type="match status" value="1"/>
</dbReference>
<dbReference type="InterPro" id="IPR019734">
    <property type="entry name" value="TPR_rpt"/>
</dbReference>
<dbReference type="PANTHER" id="PTHR43280">
    <property type="entry name" value="ARAC-FAMILY TRANSCRIPTIONAL REGULATOR"/>
    <property type="match status" value="1"/>
</dbReference>
<evidence type="ECO:0000256" key="2">
    <source>
        <dbReference type="ARBA" id="ARBA00023125"/>
    </source>
</evidence>
<evidence type="ECO:0000313" key="6">
    <source>
        <dbReference type="EMBL" id="WNB16905.1"/>
    </source>
</evidence>
<evidence type="ECO:0000256" key="1">
    <source>
        <dbReference type="ARBA" id="ARBA00023015"/>
    </source>
</evidence>
<dbReference type="SUPFAM" id="SSF46689">
    <property type="entry name" value="Homeodomain-like"/>
    <property type="match status" value="1"/>
</dbReference>
<keyword evidence="4" id="KW-0802">TPR repeat</keyword>
<dbReference type="SMART" id="SM00028">
    <property type="entry name" value="TPR"/>
    <property type="match status" value="3"/>
</dbReference>
<accession>A0AA51X4K1</accession>
<evidence type="ECO:0000256" key="4">
    <source>
        <dbReference type="PROSITE-ProRule" id="PRU00339"/>
    </source>
</evidence>
<dbReference type="InterPro" id="IPR011990">
    <property type="entry name" value="TPR-like_helical_dom_sf"/>
</dbReference>
<keyword evidence="1" id="KW-0805">Transcription regulation</keyword>
<gene>
    <name evidence="6" type="ORF">QYS47_32200</name>
</gene>
<dbReference type="InterPro" id="IPR009057">
    <property type="entry name" value="Homeodomain-like_sf"/>
</dbReference>
<keyword evidence="3" id="KW-0804">Transcription</keyword>
<feature type="domain" description="HTH araC/xylS-type" evidence="5">
    <location>
        <begin position="479"/>
        <end position="583"/>
    </location>
</feature>
<proteinExistence type="predicted"/>
<protein>
    <submittedName>
        <fullName evidence="6">Tetratricopeptide repeat protein</fullName>
    </submittedName>
</protein>
<dbReference type="PROSITE" id="PS01124">
    <property type="entry name" value="HTH_ARAC_FAMILY_2"/>
    <property type="match status" value="1"/>
</dbReference>
<name>A0AA51X4K1_9BACT</name>
<dbReference type="EMBL" id="CP129968">
    <property type="protein sequence ID" value="WNB16905.1"/>
    <property type="molecule type" value="Genomic_DNA"/>
</dbReference>
<dbReference type="AlphaFoldDB" id="A0AA51X4K1"/>
<dbReference type="Gene3D" id="1.25.40.10">
    <property type="entry name" value="Tetratricopeptide repeat domain"/>
    <property type="match status" value="2"/>
</dbReference>
<dbReference type="SUPFAM" id="SSF48452">
    <property type="entry name" value="TPR-like"/>
    <property type="match status" value="2"/>
</dbReference>
<dbReference type="SMART" id="SM00342">
    <property type="entry name" value="HTH_ARAC"/>
    <property type="match status" value="1"/>
</dbReference>
<dbReference type="KEGG" id="marp:QYS47_32200"/>
<feature type="repeat" description="TPR" evidence="4">
    <location>
        <begin position="264"/>
        <end position="297"/>
    </location>
</feature>
<sequence length="585" mass="67098">MNTQKSIVVLPFENISSDPDNEYFANGITEEIINALSKVEGLKVTARTSSFAYKNKPIDIRIIGNQLGVATALEGSIRKAGNRIRVSAQLIKTENGFQVWSESFDRDLTDIFELQDEISLIIADKIRENFGHLEIEEHLVTQQTDSIEAYSYYLKGRHYQLRWNFDEFELAIEAYKKSIELDSKFDKPYFGLVQCYGLLASWGALDKEFGLLQAEKYLNTGLKINNKSSVAYFALATQALWIEWKPYFALGLLKEALKINPNDSEALESAAEAHIALGNFQEAISKIEKALDVNPLSANHHFTMGNIHYLQGNHQIALKSFKRSLEIDPSWEFSLQVSCLCYIFLKNKQALEEILAGHSGLAEREFFIPLYDAINHHKDIDLNSIPKTQNIYFPWSLWILIYSKQYSEALEHLKLHIDKKQGQYLNFQREPLNAPLKKIEGYKEIVETVFDQPKQSLNEDYTLHSNVLIPKEDQLYYKAKLDELMNQEALYASDKLSLRELANAIDLHPNKLSWLLNEVLGKNFNEYINGLRIEDFKIKALDPHYSHFSLLGIAYESGFSSKSVFNDFFKKTEGLTPSAWVKLQS</sequence>
<dbReference type="Pfam" id="PF12833">
    <property type="entry name" value="HTH_18"/>
    <property type="match status" value="1"/>
</dbReference>
<evidence type="ECO:0000256" key="3">
    <source>
        <dbReference type="ARBA" id="ARBA00023163"/>
    </source>
</evidence>
<dbReference type="Gene3D" id="1.10.10.60">
    <property type="entry name" value="Homeodomain-like"/>
    <property type="match status" value="2"/>
</dbReference>
<dbReference type="GO" id="GO:0003700">
    <property type="term" value="F:DNA-binding transcription factor activity"/>
    <property type="evidence" value="ECO:0007669"/>
    <property type="project" value="InterPro"/>
</dbReference>
<dbReference type="GO" id="GO:0043565">
    <property type="term" value="F:sequence-specific DNA binding"/>
    <property type="evidence" value="ECO:0007669"/>
    <property type="project" value="InterPro"/>
</dbReference>
<feature type="repeat" description="TPR" evidence="4">
    <location>
        <begin position="298"/>
        <end position="331"/>
    </location>
</feature>
<dbReference type="RefSeq" id="WP_322345866.1">
    <property type="nucleotide sequence ID" value="NZ_CP129968.2"/>
</dbReference>
<dbReference type="PROSITE" id="PS50005">
    <property type="entry name" value="TPR"/>
    <property type="match status" value="2"/>
</dbReference>
<dbReference type="PANTHER" id="PTHR43280:SF29">
    <property type="entry name" value="ARAC-FAMILY TRANSCRIPTIONAL REGULATOR"/>
    <property type="match status" value="1"/>
</dbReference>
<dbReference type="InterPro" id="IPR018060">
    <property type="entry name" value="HTH_AraC"/>
</dbReference>
<evidence type="ECO:0000259" key="5">
    <source>
        <dbReference type="PROSITE" id="PS01124"/>
    </source>
</evidence>
<dbReference type="Proteomes" id="UP001232019">
    <property type="component" value="Chromosome"/>
</dbReference>
<reference evidence="6" key="1">
    <citation type="submission" date="2023-08" db="EMBL/GenBank/DDBJ databases">
        <title>Comparative genomics and taxonomic characterization of three novel marine species of genus Marivirga.</title>
        <authorList>
            <person name="Muhammad N."/>
            <person name="Kim S.-G."/>
        </authorList>
    </citation>
    <scope>NUCLEOTIDE SEQUENCE</scope>
    <source>
        <strain evidence="6">BKB1-2</strain>
    </source>
</reference>